<dbReference type="Proteomes" id="UP000274271">
    <property type="component" value="Unassembled WGS sequence"/>
</dbReference>
<dbReference type="AlphaFoldDB" id="A0A3P1CKN9"/>
<keyword evidence="1" id="KW-0472">Membrane</keyword>
<dbReference type="OrthoDB" id="3255669at2"/>
<proteinExistence type="predicted"/>
<evidence type="ECO:0000313" key="2">
    <source>
        <dbReference type="EMBL" id="RRB13474.1"/>
    </source>
</evidence>
<dbReference type="RefSeq" id="WP_124907372.1">
    <property type="nucleotide sequence ID" value="NZ_RQJP01000003.1"/>
</dbReference>
<evidence type="ECO:0000313" key="3">
    <source>
        <dbReference type="Proteomes" id="UP000274271"/>
    </source>
</evidence>
<organism evidence="2 3">
    <name type="scientific">Larkinella knui</name>
    <dbReference type="NCBI Taxonomy" id="2025310"/>
    <lineage>
        <taxon>Bacteria</taxon>
        <taxon>Pseudomonadati</taxon>
        <taxon>Bacteroidota</taxon>
        <taxon>Cytophagia</taxon>
        <taxon>Cytophagales</taxon>
        <taxon>Spirosomataceae</taxon>
        <taxon>Larkinella</taxon>
    </lineage>
</organism>
<name>A0A3P1CKN9_9BACT</name>
<reference evidence="2 3" key="1">
    <citation type="submission" date="2018-11" db="EMBL/GenBank/DDBJ databases">
        <authorList>
            <person name="Zhou Z."/>
            <person name="Wang G."/>
        </authorList>
    </citation>
    <scope>NUCLEOTIDE SEQUENCE [LARGE SCALE GENOMIC DNA]</scope>
    <source>
        <strain evidence="2 3">KCTC42998</strain>
    </source>
</reference>
<gene>
    <name evidence="2" type="ORF">EHT87_14470</name>
</gene>
<protein>
    <recommendedName>
        <fullName evidence="4">SRPBCC family protein</fullName>
    </recommendedName>
</protein>
<dbReference type="EMBL" id="RQJP01000003">
    <property type="protein sequence ID" value="RRB13474.1"/>
    <property type="molecule type" value="Genomic_DNA"/>
</dbReference>
<keyword evidence="1" id="KW-1133">Transmembrane helix</keyword>
<sequence length="211" mass="24478">MAVRILKTVGLIGLFVYLFYLIGLNLFFKRWGTTDREWNAVYPGDSLLQSLTYSNIRAITIRAPASAIMPWLKQLGIRKAGLYSYDGLENLLGLNVHSADRILPRYQHIRLGDTLLLGPMGGPRLVAIQENRHLLFYTGANQEFQNSWLFYLVPQPDGSTRLLTVYRMYYPPTVANFVIWRMVTEPAHFIMEWKMLRGIRDRAEKNHRTRS</sequence>
<evidence type="ECO:0000256" key="1">
    <source>
        <dbReference type="SAM" id="Phobius"/>
    </source>
</evidence>
<keyword evidence="1" id="KW-0812">Transmembrane</keyword>
<accession>A0A3P1CKN9</accession>
<evidence type="ECO:0008006" key="4">
    <source>
        <dbReference type="Google" id="ProtNLM"/>
    </source>
</evidence>
<feature type="transmembrane region" description="Helical" evidence="1">
    <location>
        <begin position="6"/>
        <end position="28"/>
    </location>
</feature>
<keyword evidence="3" id="KW-1185">Reference proteome</keyword>
<comment type="caution">
    <text evidence="2">The sequence shown here is derived from an EMBL/GenBank/DDBJ whole genome shotgun (WGS) entry which is preliminary data.</text>
</comment>